<reference evidence="1 2" key="1">
    <citation type="submission" date="2019-06" db="EMBL/GenBank/DDBJ databases">
        <authorList>
            <person name="Rodrigo-Torres L."/>
            <person name="Arahal R. D."/>
            <person name="Lucena T."/>
        </authorList>
    </citation>
    <scope>NUCLEOTIDE SEQUENCE [LARGE SCALE GENOMIC DNA]</scope>
    <source>
        <strain evidence="1 2">SB0023/3</strain>
    </source>
</reference>
<evidence type="ECO:0008006" key="3">
    <source>
        <dbReference type="Google" id="ProtNLM"/>
    </source>
</evidence>
<dbReference type="EMBL" id="CABFPH010000029">
    <property type="protein sequence ID" value="VUD71806.1"/>
    <property type="molecule type" value="Genomic_DNA"/>
</dbReference>
<name>A0A509EBY0_9HYPH</name>
<sequence length="258" mass="28823">MADRPIIFSAPMVQALLAGRKTQTRRILKLQPIPFAVDEAGTLCEVGCLHVEGDRRPRVTLGRVVTLQEVPYAVGDRLWVKEAFRIGIDADADDALDPYLNPDRFVLYHPPGMRDQDYIVPTSYEAPRTAERKRYTHCAGTPEAWTELGTISPRFMPRWASRLTLIVTDVRVQRLQDISEEDAVAEGAAQYASSTKVLREWDPDLKGSYRAGFLALWDRLHSPESTDANPWVAAISFTVHRANIDALRAEPLDVAGAA</sequence>
<evidence type="ECO:0000313" key="2">
    <source>
        <dbReference type="Proteomes" id="UP000410984"/>
    </source>
</evidence>
<proteinExistence type="predicted"/>
<protein>
    <recommendedName>
        <fullName evidence="3">ASCH domain-containing protein</fullName>
    </recommendedName>
</protein>
<evidence type="ECO:0000313" key="1">
    <source>
        <dbReference type="EMBL" id="VUD71806.1"/>
    </source>
</evidence>
<accession>A0A509EBY0</accession>
<organism evidence="1 2">
    <name type="scientific">Methylobacterium symbioticum</name>
    <dbReference type="NCBI Taxonomy" id="2584084"/>
    <lineage>
        <taxon>Bacteria</taxon>
        <taxon>Pseudomonadati</taxon>
        <taxon>Pseudomonadota</taxon>
        <taxon>Alphaproteobacteria</taxon>
        <taxon>Hyphomicrobiales</taxon>
        <taxon>Methylobacteriaceae</taxon>
        <taxon>Methylobacterium</taxon>
    </lineage>
</organism>
<keyword evidence="2" id="KW-1185">Reference proteome</keyword>
<dbReference type="AlphaFoldDB" id="A0A509EBY0"/>
<gene>
    <name evidence="1" type="ORF">MET9862_02394</name>
</gene>
<dbReference type="RefSeq" id="WP_142583186.1">
    <property type="nucleotide sequence ID" value="NZ_CABFPH010000029.1"/>
</dbReference>
<dbReference type="Proteomes" id="UP000410984">
    <property type="component" value="Unassembled WGS sequence"/>
</dbReference>
<dbReference type="OrthoDB" id="72471at2"/>